<gene>
    <name evidence="10" type="ORF">BROFUL_00131</name>
</gene>
<keyword evidence="11" id="KW-1185">Reference proteome</keyword>
<feature type="transmembrane region" description="Helical" evidence="8">
    <location>
        <begin position="324"/>
        <end position="344"/>
    </location>
</feature>
<keyword evidence="7 8" id="KW-0472">Membrane</keyword>
<evidence type="ECO:0000256" key="7">
    <source>
        <dbReference type="ARBA" id="ARBA00023136"/>
    </source>
</evidence>
<evidence type="ECO:0000256" key="5">
    <source>
        <dbReference type="ARBA" id="ARBA00022692"/>
    </source>
</evidence>
<evidence type="ECO:0000259" key="9">
    <source>
        <dbReference type="Pfam" id="PF02554"/>
    </source>
</evidence>
<feature type="domain" description="CstA N-terminal" evidence="9">
    <location>
        <begin position="33"/>
        <end position="572"/>
    </location>
</feature>
<dbReference type="InterPro" id="IPR051605">
    <property type="entry name" value="CstA"/>
</dbReference>
<dbReference type="PANTHER" id="PTHR30252:SF3">
    <property type="entry name" value="PYRUVATE_PROTON SYMPORTER BTST"/>
    <property type="match status" value="1"/>
</dbReference>
<feature type="transmembrane region" description="Helical" evidence="8">
    <location>
        <begin position="287"/>
        <end position="304"/>
    </location>
</feature>
<evidence type="ECO:0000256" key="1">
    <source>
        <dbReference type="ARBA" id="ARBA00004651"/>
    </source>
</evidence>
<keyword evidence="3" id="KW-0813">Transport</keyword>
<feature type="transmembrane region" description="Helical" evidence="8">
    <location>
        <begin position="526"/>
        <end position="547"/>
    </location>
</feature>
<feature type="transmembrane region" description="Helical" evidence="8">
    <location>
        <begin position="254"/>
        <end position="275"/>
    </location>
</feature>
<feature type="transmembrane region" description="Helical" evidence="8">
    <location>
        <begin position="452"/>
        <end position="473"/>
    </location>
</feature>
<feature type="transmembrane region" description="Helical" evidence="8">
    <location>
        <begin position="554"/>
        <end position="572"/>
    </location>
</feature>
<dbReference type="GO" id="GO:0009267">
    <property type="term" value="P:cellular response to starvation"/>
    <property type="evidence" value="ECO:0007669"/>
    <property type="project" value="InterPro"/>
</dbReference>
<dbReference type="InterPro" id="IPR003706">
    <property type="entry name" value="CstA_N"/>
</dbReference>
<feature type="transmembrane region" description="Helical" evidence="8">
    <location>
        <begin position="34"/>
        <end position="57"/>
    </location>
</feature>
<feature type="transmembrane region" description="Helical" evidence="8">
    <location>
        <begin position="158"/>
        <end position="183"/>
    </location>
</feature>
<feature type="transmembrane region" description="Helical" evidence="8">
    <location>
        <begin position="364"/>
        <end position="385"/>
    </location>
</feature>
<proteinExistence type="inferred from homology"/>
<name>A0A0M2UZX1_9BACT</name>
<comment type="similarity">
    <text evidence="2">Belongs to the peptide transporter carbon starvation (CstA) (TC 2.A.114) family.</text>
</comment>
<feature type="transmembrane region" description="Helical" evidence="8">
    <location>
        <begin position="86"/>
        <end position="111"/>
    </location>
</feature>
<keyword evidence="6 8" id="KW-1133">Transmembrane helix</keyword>
<evidence type="ECO:0000256" key="8">
    <source>
        <dbReference type="SAM" id="Phobius"/>
    </source>
</evidence>
<feature type="transmembrane region" description="Helical" evidence="8">
    <location>
        <begin position="218"/>
        <end position="239"/>
    </location>
</feature>
<evidence type="ECO:0000256" key="2">
    <source>
        <dbReference type="ARBA" id="ARBA00007755"/>
    </source>
</evidence>
<feature type="transmembrane region" description="Helical" evidence="8">
    <location>
        <begin position="117"/>
        <end position="138"/>
    </location>
</feature>
<dbReference type="Proteomes" id="UP000034954">
    <property type="component" value="Unassembled WGS sequence"/>
</dbReference>
<evidence type="ECO:0000313" key="11">
    <source>
        <dbReference type="Proteomes" id="UP000034954"/>
    </source>
</evidence>
<evidence type="ECO:0000313" key="10">
    <source>
        <dbReference type="EMBL" id="KKO21130.1"/>
    </source>
</evidence>
<evidence type="ECO:0000256" key="4">
    <source>
        <dbReference type="ARBA" id="ARBA00022475"/>
    </source>
</evidence>
<evidence type="ECO:0000256" key="6">
    <source>
        <dbReference type="ARBA" id="ARBA00022989"/>
    </source>
</evidence>
<dbReference type="PATRIC" id="fig|380242.3.peg.163"/>
<dbReference type="EMBL" id="LAQJ01000016">
    <property type="protein sequence ID" value="KKO21130.1"/>
    <property type="molecule type" value="Genomic_DNA"/>
</dbReference>
<feature type="transmembrane region" description="Helical" evidence="8">
    <location>
        <begin position="494"/>
        <end position="514"/>
    </location>
</feature>
<dbReference type="PANTHER" id="PTHR30252">
    <property type="entry name" value="INNER MEMBRANE PEPTIDE TRANSPORTER"/>
    <property type="match status" value="1"/>
</dbReference>
<keyword evidence="4" id="KW-1003">Cell membrane</keyword>
<reference evidence="10 11" key="1">
    <citation type="journal article" date="2013" name="BMC Microbiol.">
        <title>Identification of the type II cytochrome c maturation pathway in anammox bacteria by comparative genomics.</title>
        <authorList>
            <person name="Ferousi C."/>
            <person name="Speth D.R."/>
            <person name="Reimann J."/>
            <person name="Op den Camp H.J."/>
            <person name="Allen J.W."/>
            <person name="Keltjens J.T."/>
            <person name="Jetten M.S."/>
        </authorList>
    </citation>
    <scope>NUCLEOTIDE SEQUENCE [LARGE SCALE GENOMIC DNA]</scope>
    <source>
        <strain evidence="10">RU1</strain>
    </source>
</reference>
<dbReference type="GO" id="GO:0005886">
    <property type="term" value="C:plasma membrane"/>
    <property type="evidence" value="ECO:0007669"/>
    <property type="project" value="UniProtKB-SubCell"/>
</dbReference>
<organism evidence="10 11">
    <name type="scientific">Candidatus Brocadia fulgida</name>
    <dbReference type="NCBI Taxonomy" id="380242"/>
    <lineage>
        <taxon>Bacteria</taxon>
        <taxon>Pseudomonadati</taxon>
        <taxon>Planctomycetota</taxon>
        <taxon>Candidatus Brocadiia</taxon>
        <taxon>Candidatus Brocadiales</taxon>
        <taxon>Candidatus Brocadiaceae</taxon>
        <taxon>Candidatus Brocadia</taxon>
    </lineage>
</organism>
<comment type="subcellular location">
    <subcellularLocation>
        <location evidence="1">Cell membrane</location>
        <topology evidence="1">Multi-pass membrane protein</topology>
    </subcellularLocation>
</comment>
<keyword evidence="5 8" id="KW-0812">Transmembrane</keyword>
<protein>
    <submittedName>
        <fullName evidence="10">Carbon starvation protein</fullName>
    </submittedName>
</protein>
<dbReference type="PROSITE" id="PS51257">
    <property type="entry name" value="PROKAR_LIPOPROTEIN"/>
    <property type="match status" value="1"/>
</dbReference>
<accession>A0A0M2UZX1</accession>
<sequence length="670" mass="72122">MKISTILLVILAVAGACAMGVVTQAFRPSEKVNALWLVIAAVCCFIISYRFYAAFLATKVLSLDKDRVPPSLRLRDGRDYHPTHKWVLFGHHFAAIAGAGPLIGPVLAAQFGYLPGFLWILIGASAGGAVHDTVILAASVRRNGRSLAQIARDEVGPVAGVTAAIAILFIIIVALAGLGLAVVNALSHSAWGAFTIAATIPIALFMGLYLYKIRYGKVAEVSIIGVALLVLAVFFGKYIPGSPLEPYFNLDRKLIVGLMVFYGFSASVLPVWMLLCPRDYLSTYMKIGTIALLALGVIFLAPSIHMPAVTKFIHGGGPIIPGTLFPFLFITIACGAISGFHALVSSGTTSKMIESESEIKLIGFGAMLVEGFVSVIAVIAATILAPGDYFAINTNLSFNALAELGFPVSQIFQLSEDVGTDVAGRPGGAVSLAVGMASLFSSLPGMKLLMPYWYNFALMFEALFILTTVDTGTRVARFILQELGGYVYKPFGKTSWLPGTIVSSLLVVGSWGYLISSGSISTIWPMFGVANQLLAAIAFCVGTTIIIKMKKLKYAWMTFLPMVFMFVTTFVASYKLFRDFLEKASSAPENAFVFQLDAAIIVIMAMLASLLFSTRFINGILIWQGKEGWQHLSRPVHDGLNPTGIRGFTVANWQSISYRTNCNLASEKQK</sequence>
<feature type="transmembrane region" description="Helical" evidence="8">
    <location>
        <begin position="592"/>
        <end position="612"/>
    </location>
</feature>
<comment type="caution">
    <text evidence="10">The sequence shown here is derived from an EMBL/GenBank/DDBJ whole genome shotgun (WGS) entry which is preliminary data.</text>
</comment>
<dbReference type="Pfam" id="PF02554">
    <property type="entry name" value="CstA"/>
    <property type="match status" value="1"/>
</dbReference>
<feature type="transmembrane region" description="Helical" evidence="8">
    <location>
        <begin position="189"/>
        <end position="211"/>
    </location>
</feature>
<evidence type="ECO:0000256" key="3">
    <source>
        <dbReference type="ARBA" id="ARBA00022448"/>
    </source>
</evidence>
<dbReference type="AlphaFoldDB" id="A0A0M2UZX1"/>